<accession>A0A8T5V1M8</accession>
<evidence type="ECO:0000313" key="1">
    <source>
        <dbReference type="EMBL" id="UPT87138.1"/>
    </source>
</evidence>
<dbReference type="RefSeq" id="WP_175617981.1">
    <property type="nucleotide sequence ID" value="NZ_CP096255.1"/>
</dbReference>
<proteinExistence type="predicted"/>
<protein>
    <submittedName>
        <fullName evidence="1">Uncharacterized protein</fullName>
    </submittedName>
</protein>
<dbReference type="EMBL" id="CP096255">
    <property type="protein sequence ID" value="UPT87138.1"/>
    <property type="molecule type" value="Genomic_DNA"/>
</dbReference>
<organism evidence="1 2">
    <name type="scientific">Bradyrhizobium barranii subsp. apii</name>
    <dbReference type="NCBI Taxonomy" id="2819348"/>
    <lineage>
        <taxon>Bacteria</taxon>
        <taxon>Pseudomonadati</taxon>
        <taxon>Pseudomonadota</taxon>
        <taxon>Alphaproteobacteria</taxon>
        <taxon>Hyphomicrobiales</taxon>
        <taxon>Nitrobacteraceae</taxon>
        <taxon>Bradyrhizobium</taxon>
        <taxon>Bradyrhizobium barranii</taxon>
    </lineage>
</organism>
<reference evidence="1" key="2">
    <citation type="submission" date="2022-04" db="EMBL/GenBank/DDBJ databases">
        <authorList>
            <person name="Bromfield E.S.P."/>
            <person name="Cloutier S."/>
        </authorList>
    </citation>
    <scope>NUCLEOTIDE SEQUENCE</scope>
    <source>
        <strain evidence="1">1S5</strain>
    </source>
</reference>
<evidence type="ECO:0000313" key="2">
    <source>
        <dbReference type="Proteomes" id="UP000551709"/>
    </source>
</evidence>
<gene>
    <name evidence="1" type="ORF">HAP41_0000044325</name>
</gene>
<dbReference type="Proteomes" id="UP000551709">
    <property type="component" value="Chromosome"/>
</dbReference>
<dbReference type="AlphaFoldDB" id="A0A8T5V1M8"/>
<sequence length="64" mass="7002">MYNRINGLSDFQSSRFVEADEQWDANSFADAFANMRLAAPGPSGCGFRFIPAGYSDLKPAIVPI</sequence>
<name>A0A8T5V1M8_9BRAD</name>
<reference evidence="1" key="1">
    <citation type="journal article" date="2017" name="Syst. Appl. Microbiol.">
        <title>Soybeans inoculated with root zone soils of Canadian native legumes harbour diverse and novel Bradyrhizobium spp. that possess agricultural potential.</title>
        <authorList>
            <person name="Bromfield E.S.P."/>
            <person name="Cloutier S."/>
            <person name="Tambong J.T."/>
            <person name="Tran Thi T.V."/>
        </authorList>
    </citation>
    <scope>NUCLEOTIDE SEQUENCE</scope>
    <source>
        <strain evidence="1">1S5</strain>
    </source>
</reference>